<proteinExistence type="predicted"/>
<dbReference type="PANTHER" id="PTHR42791">
    <property type="entry name" value="GNAT FAMILY ACETYLTRANSFERASE"/>
    <property type="match status" value="1"/>
</dbReference>
<dbReference type="PROSITE" id="PS51186">
    <property type="entry name" value="GNAT"/>
    <property type="match status" value="1"/>
</dbReference>
<dbReference type="SUPFAM" id="SSF55729">
    <property type="entry name" value="Acyl-CoA N-acyltransferases (Nat)"/>
    <property type="match status" value="1"/>
</dbReference>
<dbReference type="OrthoDB" id="410198at2759"/>
<dbReference type="Proteomes" id="UP001140560">
    <property type="component" value="Unassembled WGS sequence"/>
</dbReference>
<evidence type="ECO:0000313" key="3">
    <source>
        <dbReference type="Proteomes" id="UP001140560"/>
    </source>
</evidence>
<dbReference type="Pfam" id="PF13508">
    <property type="entry name" value="Acetyltransf_7"/>
    <property type="match status" value="1"/>
</dbReference>
<dbReference type="GO" id="GO:0016747">
    <property type="term" value="F:acyltransferase activity, transferring groups other than amino-acyl groups"/>
    <property type="evidence" value="ECO:0007669"/>
    <property type="project" value="InterPro"/>
</dbReference>
<evidence type="ECO:0000259" key="1">
    <source>
        <dbReference type="PROSITE" id="PS51186"/>
    </source>
</evidence>
<protein>
    <recommendedName>
        <fullName evidence="1">N-acetyltransferase domain-containing protein</fullName>
    </recommendedName>
</protein>
<accession>A0A9W8Y545</accession>
<dbReference type="Gene3D" id="3.40.630.30">
    <property type="match status" value="1"/>
</dbReference>
<dbReference type="CDD" id="cd04301">
    <property type="entry name" value="NAT_SF"/>
    <property type="match status" value="1"/>
</dbReference>
<dbReference type="AlphaFoldDB" id="A0A9W8Y545"/>
<reference evidence="2" key="1">
    <citation type="submission" date="2022-10" db="EMBL/GenBank/DDBJ databases">
        <title>Tapping the CABI collections for fungal endophytes: first genome assemblies for Collariella, Neodidymelliopsis, Ascochyta clinopodiicola, Didymella pomorum, Didymosphaeria variabile, Neocosmospora piperis and Neocucurbitaria cava.</title>
        <authorList>
            <person name="Hill R."/>
        </authorList>
    </citation>
    <scope>NUCLEOTIDE SEQUENCE</scope>
    <source>
        <strain evidence="2">IMI 356814</strain>
    </source>
</reference>
<dbReference type="InterPro" id="IPR000182">
    <property type="entry name" value="GNAT_dom"/>
</dbReference>
<feature type="domain" description="N-acetyltransferase" evidence="1">
    <location>
        <begin position="93"/>
        <end position="230"/>
    </location>
</feature>
<dbReference type="InterPro" id="IPR016181">
    <property type="entry name" value="Acyl_CoA_acyltransferase"/>
</dbReference>
<comment type="caution">
    <text evidence="2">The sequence shown here is derived from an EMBL/GenBank/DDBJ whole genome shotgun (WGS) entry which is preliminary data.</text>
</comment>
<dbReference type="PANTHER" id="PTHR42791:SF14">
    <property type="entry name" value="N-ACETYLTRANSFERASE DOMAIN-CONTAINING PROTEIN"/>
    <property type="match status" value="1"/>
</dbReference>
<name>A0A9W8Y545_9PLEO</name>
<organism evidence="2 3">
    <name type="scientific">Neocucurbitaria cava</name>
    <dbReference type="NCBI Taxonomy" id="798079"/>
    <lineage>
        <taxon>Eukaryota</taxon>
        <taxon>Fungi</taxon>
        <taxon>Dikarya</taxon>
        <taxon>Ascomycota</taxon>
        <taxon>Pezizomycotina</taxon>
        <taxon>Dothideomycetes</taxon>
        <taxon>Pleosporomycetidae</taxon>
        <taxon>Pleosporales</taxon>
        <taxon>Pleosporineae</taxon>
        <taxon>Cucurbitariaceae</taxon>
        <taxon>Neocucurbitaria</taxon>
    </lineage>
</organism>
<dbReference type="EMBL" id="JAPEUY010000012">
    <property type="protein sequence ID" value="KAJ4367338.1"/>
    <property type="molecule type" value="Genomic_DNA"/>
</dbReference>
<evidence type="ECO:0000313" key="2">
    <source>
        <dbReference type="EMBL" id="KAJ4367338.1"/>
    </source>
</evidence>
<gene>
    <name evidence="2" type="ORF">N0V83_006919</name>
</gene>
<keyword evidence="3" id="KW-1185">Reference proteome</keyword>
<dbReference type="InterPro" id="IPR052523">
    <property type="entry name" value="Trichothecene_AcTrans"/>
</dbReference>
<sequence>MPLELHKITPADTLAWTRIRAIAYYGPTHDLLHSGPISESSIQGVAEDRKHDLAKPNTWHWKIVDTDLDPSDDDPPDNCGRTIAIAVWSMHNVKAEGSNESTAIPAEKADNNDAPVFLPPELRLDALTSLLNPIRAAQKEVMGTEKQYFMLNQFATHPDHQSRGAGSLLLNWGLQKADEEGLVMYLDATETGRPVYEKRGFKLVRATEWDRVPWGGQGRDWHGQMVRQPQDVLSS</sequence>